<evidence type="ECO:0000313" key="2">
    <source>
        <dbReference type="EMBL" id="CEL96891.1"/>
    </source>
</evidence>
<name>A0A0G4EK45_VITBC</name>
<gene>
    <name evidence="2" type="ORF">Vbra_12094</name>
</gene>
<feature type="region of interest" description="Disordered" evidence="1">
    <location>
        <begin position="449"/>
        <end position="476"/>
    </location>
</feature>
<dbReference type="Proteomes" id="UP000041254">
    <property type="component" value="Unassembled WGS sequence"/>
</dbReference>
<accession>A0A0G4EK45</accession>
<dbReference type="VEuPathDB" id="CryptoDB:Vbra_12094"/>
<sequence>MEGKATSTILGSIFRRSSVLSETVKTLQTWQRTGRWPPDDPSVTQWLVDTLRERDDSTPQAHVEKALRLAFVLHAEGWGDRQIQQLLDIVKPQPDVLAEIFHSTPPLMRKTLLLKALRWCDFEPAEVALFTTLLLDLHQRNKPPRRAYPPPPALPPKRTVLFSTYLLPVLTGLCTDGVYLGHLIGCLHLTQAGEDWLISDTVELVFRSACLRGLKEGDTHRNRGWDAADLIGVLTGAYQWNVALASQLLKGLTPLLSPEREMPAYVIALRSKYSFDIEDLKEAVKGSRGGRIAHCVEGETLFNHFVTFQRELSRSFIPAREAGTQPSTPFPSCTIRRGKREMDEGTGSTRASSHSPLATIRLRLLSRGIVTMLDESILGRRQLEILLGEGEERGAEERDRGGLVSLKHLRLLSMEQAVVLFDLPDVLLLAPPLPEAPNLDRDSAAHELIQKQSSGKSTPKKRPSPAASTQRDVPEGSDYCLSERAEALMVRGQSTLNVLRRIKEMERCG</sequence>
<evidence type="ECO:0000256" key="1">
    <source>
        <dbReference type="SAM" id="MobiDB-lite"/>
    </source>
</evidence>
<dbReference type="AlphaFoldDB" id="A0A0G4EK45"/>
<dbReference type="EMBL" id="CDMY01000248">
    <property type="protein sequence ID" value="CEL96891.1"/>
    <property type="molecule type" value="Genomic_DNA"/>
</dbReference>
<evidence type="ECO:0000313" key="3">
    <source>
        <dbReference type="Proteomes" id="UP000041254"/>
    </source>
</evidence>
<keyword evidence="3" id="KW-1185">Reference proteome</keyword>
<protein>
    <submittedName>
        <fullName evidence="2">Uncharacterized protein</fullName>
    </submittedName>
</protein>
<organism evidence="2 3">
    <name type="scientific">Vitrella brassicaformis (strain CCMP3155)</name>
    <dbReference type="NCBI Taxonomy" id="1169540"/>
    <lineage>
        <taxon>Eukaryota</taxon>
        <taxon>Sar</taxon>
        <taxon>Alveolata</taxon>
        <taxon>Colpodellida</taxon>
        <taxon>Vitrellaceae</taxon>
        <taxon>Vitrella</taxon>
    </lineage>
</organism>
<proteinExistence type="predicted"/>
<reference evidence="2 3" key="1">
    <citation type="submission" date="2014-11" db="EMBL/GenBank/DDBJ databases">
        <authorList>
            <person name="Zhu J."/>
            <person name="Qi W."/>
            <person name="Song R."/>
        </authorList>
    </citation>
    <scope>NUCLEOTIDE SEQUENCE [LARGE SCALE GENOMIC DNA]</scope>
</reference>
<dbReference type="InParanoid" id="A0A0G4EK45"/>